<proteinExistence type="predicted"/>
<reference evidence="2 3" key="1">
    <citation type="submission" date="2023-10" db="EMBL/GenBank/DDBJ databases">
        <authorList>
            <person name="Venkata Ramana C."/>
            <person name="Sasikala C."/>
            <person name="Dhurka M."/>
        </authorList>
    </citation>
    <scope>NUCLEOTIDE SEQUENCE [LARGE SCALE GENOMIC DNA]</scope>
    <source>
        <strain evidence="2 3">KCTC 32151</strain>
    </source>
</reference>
<sequence length="106" mass="12259">MICRFRAQTGHSQVQLAERIGVTFQQLQKYEKGTNRVSASRLWELSKALDRPLTDFFPAQDGVHNAPENDAEFTRWARIFHSVPDDRRAPLLKSVRTIVSELIKKH</sequence>
<dbReference type="PROSITE" id="PS50943">
    <property type="entry name" value="HTH_CROC1"/>
    <property type="match status" value="1"/>
</dbReference>
<evidence type="ECO:0000259" key="1">
    <source>
        <dbReference type="PROSITE" id="PS50943"/>
    </source>
</evidence>
<dbReference type="Proteomes" id="UP001185659">
    <property type="component" value="Unassembled WGS sequence"/>
</dbReference>
<dbReference type="SUPFAM" id="SSF47413">
    <property type="entry name" value="lambda repressor-like DNA-binding domains"/>
    <property type="match status" value="1"/>
</dbReference>
<dbReference type="EMBL" id="JAWLIP010000001">
    <property type="protein sequence ID" value="MDV6225641.1"/>
    <property type="molecule type" value="Genomic_DNA"/>
</dbReference>
<evidence type="ECO:0000313" key="3">
    <source>
        <dbReference type="Proteomes" id="UP001185659"/>
    </source>
</evidence>
<gene>
    <name evidence="2" type="ORF">R2G56_05020</name>
</gene>
<accession>A0ABU4AHC0</accession>
<feature type="domain" description="HTH cro/C1-type" evidence="1">
    <location>
        <begin position="12"/>
        <end position="56"/>
    </location>
</feature>
<name>A0ABU4AHC0_9HYPH</name>
<protein>
    <submittedName>
        <fullName evidence="2">Helix-turn-helix transcriptional regulator</fullName>
    </submittedName>
</protein>
<dbReference type="InterPro" id="IPR001387">
    <property type="entry name" value="Cro/C1-type_HTH"/>
</dbReference>
<dbReference type="InterPro" id="IPR010982">
    <property type="entry name" value="Lambda_DNA-bd_dom_sf"/>
</dbReference>
<organism evidence="2 3">
    <name type="scientific">Nitratireductor aquimarinus</name>
    <dbReference type="NCBI Taxonomy" id="889300"/>
    <lineage>
        <taxon>Bacteria</taxon>
        <taxon>Pseudomonadati</taxon>
        <taxon>Pseudomonadota</taxon>
        <taxon>Alphaproteobacteria</taxon>
        <taxon>Hyphomicrobiales</taxon>
        <taxon>Phyllobacteriaceae</taxon>
        <taxon>Nitratireductor</taxon>
    </lineage>
</organism>
<dbReference type="Pfam" id="PF01381">
    <property type="entry name" value="HTH_3"/>
    <property type="match status" value="1"/>
</dbReference>
<keyword evidence="3" id="KW-1185">Reference proteome</keyword>
<evidence type="ECO:0000313" key="2">
    <source>
        <dbReference type="EMBL" id="MDV6225641.1"/>
    </source>
</evidence>
<dbReference type="Gene3D" id="1.10.260.40">
    <property type="entry name" value="lambda repressor-like DNA-binding domains"/>
    <property type="match status" value="1"/>
</dbReference>
<dbReference type="CDD" id="cd00093">
    <property type="entry name" value="HTH_XRE"/>
    <property type="match status" value="1"/>
</dbReference>
<dbReference type="RefSeq" id="WP_317560628.1">
    <property type="nucleotide sequence ID" value="NZ_JAWLIP010000001.1"/>
</dbReference>
<comment type="caution">
    <text evidence="2">The sequence shown here is derived from an EMBL/GenBank/DDBJ whole genome shotgun (WGS) entry which is preliminary data.</text>
</comment>
<dbReference type="SMART" id="SM00530">
    <property type="entry name" value="HTH_XRE"/>
    <property type="match status" value="1"/>
</dbReference>